<gene>
    <name evidence="2" type="ORF">BSTEL_0808</name>
</gene>
<feature type="domain" description="Helicase ATP-binding" evidence="1">
    <location>
        <begin position="297"/>
        <end position="510"/>
    </location>
</feature>
<accession>A0A087DR98</accession>
<dbReference type="Pfam" id="PF22679">
    <property type="entry name" value="T1R_D3-like"/>
    <property type="match status" value="1"/>
</dbReference>
<dbReference type="GO" id="GO:0005524">
    <property type="term" value="F:ATP binding"/>
    <property type="evidence" value="ECO:0007669"/>
    <property type="project" value="UniProtKB-KW"/>
</dbReference>
<evidence type="ECO:0000313" key="2">
    <source>
        <dbReference type="EMBL" id="KFI98048.1"/>
    </source>
</evidence>
<name>A0A087DR98_9BIFI</name>
<dbReference type="InterPro" id="IPR055180">
    <property type="entry name" value="HsdR_RecA-like_helicase_dom_2"/>
</dbReference>
<dbReference type="eggNOG" id="COG0610">
    <property type="taxonomic scope" value="Bacteria"/>
</dbReference>
<dbReference type="Pfam" id="PF04313">
    <property type="entry name" value="HSDR_N"/>
    <property type="match status" value="1"/>
</dbReference>
<dbReference type="PANTHER" id="PTHR42927">
    <property type="entry name" value="HELICASE SUPERFAMILY 1 AND 2 DOMAIN-CONTAINING PROTEIN"/>
    <property type="match status" value="1"/>
</dbReference>
<dbReference type="GO" id="GO:0009307">
    <property type="term" value="P:DNA restriction-modification system"/>
    <property type="evidence" value="ECO:0007669"/>
    <property type="project" value="UniProtKB-KW"/>
</dbReference>
<dbReference type="PANTHER" id="PTHR42927:SF1">
    <property type="entry name" value="HELICASE SUPERFAMILY 1 AND 2 DOMAIN-CONTAINING PROTEIN"/>
    <property type="match status" value="1"/>
</dbReference>
<dbReference type="Pfam" id="PF18766">
    <property type="entry name" value="SWI2_SNF2"/>
    <property type="match status" value="1"/>
</dbReference>
<dbReference type="EC" id="3.1.21.3" evidence="2"/>
<evidence type="ECO:0000313" key="3">
    <source>
        <dbReference type="Proteomes" id="UP000029004"/>
    </source>
</evidence>
<protein>
    <submittedName>
        <fullName evidence="2">Type I restriction endonuclease</fullName>
        <ecNumber evidence="2">3.1.21.3</ecNumber>
    </submittedName>
</protein>
<sequence length="1016" mass="114180">MSARNPLDESEFENNIIHHLVHDQGYIERKAAASFDPVRAMDVDLLFRFLDRTQPKTMKALHDLHGGAYRDIILATVFRHITEHGLLAAIRDGVPFDAGLTLDLVYPRPSARFDAASAALYEANILSVMKEVYPKPGERIDLVIFLNGLALFTIELKCPSSATGWDWREAIRQYREDRDCTSRLLMPRIGALAHFAMDTNEVHVCTELKGRESRFLPFNQGVRSGGQTLETLPGNPPRNDTYATAYMHEDILSRNTISDLIHDFIYLAHDRKRRNRTRLIFPRYQQLRAVRRVTADMAAHGTTRNYLIEHSAGSGKTNTICWLAHHLSKLYATGEDKPLLSKVLIVTDRIVVDEQLQHAVMDMARDPAVIKIITDGAGGTDEYGESSKSGKLGKALAGSYRIVVCTMATFLHASTGMFDGTGERFAVIIDEAHSSTSGSIMKSIGETLADGQEAPTRSDAFSPLDMVAARLPREHGGRQWRNVSIIGFTATPTAHSLQLFGTTGAGGRKEAFDLYSMRQAIAEKFILDVTANYTTYNSYCRVVKDSQDDPELDSGSAKRQIAHIVANADGTIEGNLNVIIDHFLMTVAAGLGGKAKAMIVTAGREEAVRYKLAYDKLRASHMGRLGRIQALVAFSDEIEVDGESYTERAMNGGLAEDKLPEVFAQNDYRLLIVADKYQTGFDEPYLSAMYVIKRLHGIAAVQTLSRLNRICPPYEKRTYVIDFVNNYDTIREAFAPYYESTILEKPLTLAMLRNTERMLAELNVLDVDDVREFYGLIRKERPGVRQQERMWALLDAAARVVLAMDEEAADKARAVIRAYVRQYGFLSMCVPIEDEYMYMEYRFCMFLMREITTGDDSDEGLDIRDRIRLEDFRVEKDTEHVDEGIEAGPEVVMPLGAGGSKRDQRKETLSRILDEWNAKYGKRFDEGTVENARDQLESALSGNGRVRESAKANDMHGFDKTVHEETYETLTNNYADNMEFYKFLFKEKGAVDDLIGMFLGDLYRKLRGDSDGGGDM</sequence>
<dbReference type="SUPFAM" id="SSF52540">
    <property type="entry name" value="P-loop containing nucleoside triphosphate hydrolases"/>
    <property type="match status" value="1"/>
</dbReference>
<dbReference type="InterPro" id="IPR007409">
    <property type="entry name" value="Restrct_endonuc_type1_HsdR_N"/>
</dbReference>
<dbReference type="EMBL" id="JGZP01000010">
    <property type="protein sequence ID" value="KFI98048.1"/>
    <property type="molecule type" value="Genomic_DNA"/>
</dbReference>
<dbReference type="GO" id="GO:0003677">
    <property type="term" value="F:DNA binding"/>
    <property type="evidence" value="ECO:0007669"/>
    <property type="project" value="UniProtKB-KW"/>
</dbReference>
<dbReference type="SMART" id="SM00487">
    <property type="entry name" value="DEXDc"/>
    <property type="match status" value="1"/>
</dbReference>
<dbReference type="OrthoDB" id="9758243at2"/>
<dbReference type="InterPro" id="IPR027417">
    <property type="entry name" value="P-loop_NTPase"/>
</dbReference>
<dbReference type="STRING" id="762211.BSTEL_0808"/>
<dbReference type="PROSITE" id="PS51192">
    <property type="entry name" value="HELICASE_ATP_BIND_1"/>
    <property type="match status" value="1"/>
</dbReference>
<keyword evidence="2" id="KW-0378">Hydrolase</keyword>
<keyword evidence="3" id="KW-1185">Reference proteome</keyword>
<dbReference type="Proteomes" id="UP000029004">
    <property type="component" value="Unassembled WGS sequence"/>
</dbReference>
<keyword evidence="2" id="KW-0540">Nuclease</keyword>
<dbReference type="AlphaFoldDB" id="A0A087DR98"/>
<dbReference type="InterPro" id="IPR040980">
    <property type="entry name" value="SWI2_SNF2"/>
</dbReference>
<keyword evidence="2" id="KW-0255">Endonuclease</keyword>
<dbReference type="REBASE" id="384615">
    <property type="entry name" value="Bst23968ORF810P"/>
</dbReference>
<dbReference type="RefSeq" id="WP_034527340.1">
    <property type="nucleotide sequence ID" value="NZ_JGZP01000010.1"/>
</dbReference>
<dbReference type="Gene3D" id="3.40.50.300">
    <property type="entry name" value="P-loop containing nucleotide triphosphate hydrolases"/>
    <property type="match status" value="2"/>
</dbReference>
<reference evidence="2 3" key="1">
    <citation type="submission" date="2014-03" db="EMBL/GenBank/DDBJ databases">
        <title>Genomics of Bifidobacteria.</title>
        <authorList>
            <person name="Ventura M."/>
            <person name="Milani C."/>
            <person name="Lugli G.A."/>
        </authorList>
    </citation>
    <scope>NUCLEOTIDE SEQUENCE [LARGE SCALE GENOMIC DNA]</scope>
    <source>
        <strain evidence="2 3">DSM 23968</strain>
    </source>
</reference>
<comment type="caution">
    <text evidence="2">The sequence shown here is derived from an EMBL/GenBank/DDBJ whole genome shotgun (WGS) entry which is preliminary data.</text>
</comment>
<proteinExistence type="predicted"/>
<dbReference type="InterPro" id="IPR014001">
    <property type="entry name" value="Helicase_ATP-bd"/>
</dbReference>
<dbReference type="GO" id="GO:0009035">
    <property type="term" value="F:type I site-specific deoxyribonuclease activity"/>
    <property type="evidence" value="ECO:0007669"/>
    <property type="project" value="UniProtKB-EC"/>
</dbReference>
<evidence type="ECO:0000259" key="1">
    <source>
        <dbReference type="PROSITE" id="PS51192"/>
    </source>
</evidence>
<dbReference type="Gene3D" id="3.90.1570.50">
    <property type="match status" value="1"/>
</dbReference>
<organism evidence="2 3">
    <name type="scientific">Bifidobacterium stellenboschense</name>
    <dbReference type="NCBI Taxonomy" id="762211"/>
    <lineage>
        <taxon>Bacteria</taxon>
        <taxon>Bacillati</taxon>
        <taxon>Actinomycetota</taxon>
        <taxon>Actinomycetes</taxon>
        <taxon>Bifidobacteriales</taxon>
        <taxon>Bifidobacteriaceae</taxon>
        <taxon>Bifidobacterium</taxon>
    </lineage>
</organism>